<evidence type="ECO:0000256" key="2">
    <source>
        <dbReference type="ARBA" id="ARBA00023043"/>
    </source>
</evidence>
<dbReference type="PROSITE" id="PS50297">
    <property type="entry name" value="ANK_REP_REGION"/>
    <property type="match status" value="2"/>
</dbReference>
<evidence type="ECO:0000313" key="3">
    <source>
        <dbReference type="EMBL" id="AYV81673.1"/>
    </source>
</evidence>
<dbReference type="SUPFAM" id="SSF48403">
    <property type="entry name" value="Ankyrin repeat"/>
    <property type="match status" value="1"/>
</dbReference>
<accession>A0A3G5A750</accession>
<name>A0A3G5A750_9VIRU</name>
<dbReference type="SMART" id="SM00248">
    <property type="entry name" value="ANK"/>
    <property type="match status" value="3"/>
</dbReference>
<proteinExistence type="predicted"/>
<dbReference type="InterPro" id="IPR036770">
    <property type="entry name" value="Ankyrin_rpt-contain_sf"/>
</dbReference>
<dbReference type="InterPro" id="IPR002110">
    <property type="entry name" value="Ankyrin_rpt"/>
</dbReference>
<dbReference type="PROSITE" id="PS50088">
    <property type="entry name" value="ANK_REPEAT"/>
    <property type="match status" value="2"/>
</dbReference>
<evidence type="ECO:0000256" key="1">
    <source>
        <dbReference type="ARBA" id="ARBA00022737"/>
    </source>
</evidence>
<keyword evidence="1" id="KW-0677">Repeat</keyword>
<sequence length="209" mass="24014">MSQNLIDLSPDYYYTEGHLDTMHDLLYIYKPIRKQSSHKPNITLHMMTNLIAKKNVDQIKELLENDKHRKFIINLADKDNETLLHFSIFSNSYDLSRLFLKYGADPNRRDNEGQPPLFRIVFATDEKIIGLLLEYGAVLDIQDLQGNTALHIAVLTKNYKIITALLDYGVNPLIRNNDSLLSLDFAISKIGGKIILDEKIISIFSQYIS</sequence>
<dbReference type="PANTHER" id="PTHR24198">
    <property type="entry name" value="ANKYRIN REPEAT AND PROTEIN KINASE DOMAIN-CONTAINING PROTEIN"/>
    <property type="match status" value="1"/>
</dbReference>
<organism evidence="3">
    <name type="scientific">Harvfovirus sp</name>
    <dbReference type="NCBI Taxonomy" id="2487768"/>
    <lineage>
        <taxon>Viruses</taxon>
        <taxon>Varidnaviria</taxon>
        <taxon>Bamfordvirae</taxon>
        <taxon>Nucleocytoviricota</taxon>
        <taxon>Megaviricetes</taxon>
        <taxon>Imitervirales</taxon>
        <taxon>Mimiviridae</taxon>
        <taxon>Klosneuvirinae</taxon>
    </lineage>
</organism>
<dbReference type="PANTHER" id="PTHR24198:SF165">
    <property type="entry name" value="ANKYRIN REPEAT-CONTAINING PROTEIN-RELATED"/>
    <property type="match status" value="1"/>
</dbReference>
<dbReference type="EMBL" id="MK072293">
    <property type="protein sequence ID" value="AYV81673.1"/>
    <property type="molecule type" value="Genomic_DNA"/>
</dbReference>
<protein>
    <submittedName>
        <fullName evidence="3">Uncharacterized protein</fullName>
    </submittedName>
</protein>
<gene>
    <name evidence="3" type="ORF">Harvfovirus51_5</name>
</gene>
<reference evidence="3" key="1">
    <citation type="submission" date="2018-10" db="EMBL/GenBank/DDBJ databases">
        <title>Hidden diversity of soil giant viruses.</title>
        <authorList>
            <person name="Schulz F."/>
            <person name="Alteio L."/>
            <person name="Goudeau D."/>
            <person name="Ryan E.M."/>
            <person name="Malmstrom R.R."/>
            <person name="Blanchard J."/>
            <person name="Woyke T."/>
        </authorList>
    </citation>
    <scope>NUCLEOTIDE SEQUENCE</scope>
    <source>
        <strain evidence="3">HAV1</strain>
    </source>
</reference>
<keyword evidence="2" id="KW-0040">ANK repeat</keyword>
<dbReference type="Pfam" id="PF12796">
    <property type="entry name" value="Ank_2"/>
    <property type="match status" value="1"/>
</dbReference>
<dbReference type="Gene3D" id="1.25.40.20">
    <property type="entry name" value="Ankyrin repeat-containing domain"/>
    <property type="match status" value="2"/>
</dbReference>